<keyword evidence="5" id="KW-0963">Cytoplasm</keyword>
<dbReference type="GO" id="GO:0004017">
    <property type="term" value="F:AMP kinase activity"/>
    <property type="evidence" value="ECO:0007669"/>
    <property type="project" value="UniProtKB-UniRule"/>
</dbReference>
<dbReference type="Proteomes" id="UP000653797">
    <property type="component" value="Unassembled WGS sequence"/>
</dbReference>
<comment type="subcellular location">
    <subcellularLocation>
        <location evidence="5 7">Cytoplasm</location>
    </subcellularLocation>
</comment>
<comment type="catalytic activity">
    <reaction evidence="5 7">
        <text>AMP + ATP = 2 ADP</text>
        <dbReference type="Rhea" id="RHEA:12973"/>
        <dbReference type="ChEBI" id="CHEBI:30616"/>
        <dbReference type="ChEBI" id="CHEBI:456215"/>
        <dbReference type="ChEBI" id="CHEBI:456216"/>
        <dbReference type="EC" id="2.7.4.3"/>
    </reaction>
</comment>
<dbReference type="NCBIfam" id="NF001381">
    <property type="entry name" value="PRK00279.1-3"/>
    <property type="match status" value="1"/>
</dbReference>
<dbReference type="SUPFAM" id="SSF52540">
    <property type="entry name" value="P-loop containing nucleoside triphosphate hydrolases"/>
    <property type="match status" value="1"/>
</dbReference>
<evidence type="ECO:0000256" key="4">
    <source>
        <dbReference type="ARBA" id="ARBA00022777"/>
    </source>
</evidence>
<dbReference type="AlphaFoldDB" id="A0A927GC33"/>
<comment type="domain">
    <text evidence="5">Consists of three domains, a large central CORE domain and two small peripheral domains, NMPbind and LID, which undergo movements during catalysis. The LID domain closes over the site of phosphoryl transfer upon ATP binding. Assembling and dissambling the active center during each catalytic cycle provides an effective means to prevent ATP hydrolysis.</text>
</comment>
<comment type="function">
    <text evidence="5">Catalyzes the reversible transfer of the terminal phosphate group between ATP and AMP. Plays an important role in cellular energy homeostasis and in adenine nucleotide metabolism.</text>
</comment>
<dbReference type="InterPro" id="IPR000850">
    <property type="entry name" value="Adenylat/UMP-CMP_kin"/>
</dbReference>
<dbReference type="Pfam" id="PF00406">
    <property type="entry name" value="ADK"/>
    <property type="match status" value="1"/>
</dbReference>
<evidence type="ECO:0000256" key="7">
    <source>
        <dbReference type="RuleBase" id="RU003331"/>
    </source>
</evidence>
<evidence type="ECO:0000313" key="9">
    <source>
        <dbReference type="Proteomes" id="UP000653797"/>
    </source>
</evidence>
<comment type="caution">
    <text evidence="5">Lacks conserved residue(s) required for the propagation of feature annotation.</text>
</comment>
<feature type="binding site" evidence="5">
    <location>
        <position position="37"/>
    </location>
    <ligand>
        <name>AMP</name>
        <dbReference type="ChEBI" id="CHEBI:456215"/>
    </ligand>
</feature>
<dbReference type="RefSeq" id="WP_191037653.1">
    <property type="nucleotide sequence ID" value="NZ_JACXAA010000001.1"/>
</dbReference>
<dbReference type="HAMAP" id="MF_00235">
    <property type="entry name" value="Adenylate_kinase_Adk"/>
    <property type="match status" value="1"/>
</dbReference>
<comment type="subunit">
    <text evidence="5 7">Monomer.</text>
</comment>
<evidence type="ECO:0000256" key="1">
    <source>
        <dbReference type="ARBA" id="ARBA00022679"/>
    </source>
</evidence>
<evidence type="ECO:0000256" key="6">
    <source>
        <dbReference type="RuleBase" id="RU003330"/>
    </source>
</evidence>
<protein>
    <recommendedName>
        <fullName evidence="5 7">Adenylate kinase</fullName>
        <shortName evidence="5">AK</shortName>
        <ecNumber evidence="5 7">2.7.4.3</ecNumber>
    </recommendedName>
    <alternativeName>
        <fullName evidence="5">ATP-AMP transphosphorylase</fullName>
    </alternativeName>
    <alternativeName>
        <fullName evidence="5">ATP:AMP phosphotransferase</fullName>
    </alternativeName>
    <alternativeName>
        <fullName evidence="5">Adenylate monophosphate kinase</fullName>
    </alternativeName>
</protein>
<feature type="binding site" evidence="5">
    <location>
        <position position="93"/>
    </location>
    <ligand>
        <name>AMP</name>
        <dbReference type="ChEBI" id="CHEBI:456215"/>
    </ligand>
</feature>
<keyword evidence="1 5" id="KW-0808">Transferase</keyword>
<comment type="similarity">
    <text evidence="5 6">Belongs to the adenylate kinase family.</text>
</comment>
<feature type="binding site" evidence="5">
    <location>
        <position position="174"/>
    </location>
    <ligand>
        <name>ATP</name>
        <dbReference type="ChEBI" id="CHEBI:30616"/>
    </ligand>
</feature>
<organism evidence="8 9">
    <name type="scientific">Spirosoma validum</name>
    <dbReference type="NCBI Taxonomy" id="2771355"/>
    <lineage>
        <taxon>Bacteria</taxon>
        <taxon>Pseudomonadati</taxon>
        <taxon>Bacteroidota</taxon>
        <taxon>Cytophagia</taxon>
        <taxon>Cytophagales</taxon>
        <taxon>Cytophagaceae</taxon>
        <taxon>Spirosoma</taxon>
    </lineage>
</organism>
<dbReference type="NCBIfam" id="NF011104">
    <property type="entry name" value="PRK14531.1"/>
    <property type="match status" value="1"/>
</dbReference>
<comment type="pathway">
    <text evidence="5">Purine metabolism; AMP biosynthesis via salvage pathway; AMP from ADP: step 1/1.</text>
</comment>
<dbReference type="CDD" id="cd01428">
    <property type="entry name" value="ADK"/>
    <property type="match status" value="1"/>
</dbReference>
<keyword evidence="9" id="KW-1185">Reference proteome</keyword>
<dbReference type="InterPro" id="IPR033690">
    <property type="entry name" value="Adenylat_kinase_CS"/>
</dbReference>
<evidence type="ECO:0000256" key="2">
    <source>
        <dbReference type="ARBA" id="ARBA00022727"/>
    </source>
</evidence>
<dbReference type="EMBL" id="JACXAA010000001">
    <property type="protein sequence ID" value="MBD2752036.1"/>
    <property type="molecule type" value="Genomic_DNA"/>
</dbReference>
<keyword evidence="3 5" id="KW-0547">Nucleotide-binding</keyword>
<dbReference type="InterPro" id="IPR027417">
    <property type="entry name" value="P-loop_NTPase"/>
</dbReference>
<gene>
    <name evidence="5" type="primary">adk</name>
    <name evidence="8" type="ORF">IC230_03970</name>
</gene>
<feature type="region of interest" description="NMP" evidence="5">
    <location>
        <begin position="31"/>
        <end position="60"/>
    </location>
</feature>
<accession>A0A927GC33</accession>
<evidence type="ECO:0000256" key="5">
    <source>
        <dbReference type="HAMAP-Rule" id="MF_00235"/>
    </source>
</evidence>
<name>A0A927GC33_9BACT</name>
<dbReference type="EC" id="2.7.4.3" evidence="5 7"/>
<feature type="binding site" evidence="5">
    <location>
        <position position="146"/>
    </location>
    <ligand>
        <name>AMP</name>
        <dbReference type="ChEBI" id="CHEBI:456215"/>
    </ligand>
</feature>
<feature type="binding site" evidence="5">
    <location>
        <position position="134"/>
    </location>
    <ligand>
        <name>AMP</name>
        <dbReference type="ChEBI" id="CHEBI:456215"/>
    </ligand>
</feature>
<evidence type="ECO:0000256" key="3">
    <source>
        <dbReference type="ARBA" id="ARBA00022741"/>
    </source>
</evidence>
<dbReference type="GO" id="GO:0044209">
    <property type="term" value="P:AMP salvage"/>
    <property type="evidence" value="ECO:0007669"/>
    <property type="project" value="UniProtKB-UniRule"/>
</dbReference>
<dbReference type="PRINTS" id="PR00094">
    <property type="entry name" value="ADENYLTKNASE"/>
</dbReference>
<sequence length="191" mass="21205">MLNLVLFGPPGAGKGTQSEKLIRKYNLVHLSTGDLLRSQIAAGTELGLRAKQLMDQGLLVPDEVVIGMIDNKLRENQAAQGFIFDGFPRTVLQAEALDQLLSLYKAPITIMVALVVNDEELIRRLLKRGETSGRPDDRDEATARRRVSVYNKETMPVADYYGQQGKFAAIDGIGEIDDIFQTICQKIEESR</sequence>
<dbReference type="Gene3D" id="3.40.50.300">
    <property type="entry name" value="P-loop containing nucleotide triphosphate hydrolases"/>
    <property type="match status" value="1"/>
</dbReference>
<keyword evidence="4 5" id="KW-0418">Kinase</keyword>
<dbReference type="PROSITE" id="PS00113">
    <property type="entry name" value="ADENYLATE_KINASE"/>
    <property type="match status" value="1"/>
</dbReference>
<dbReference type="NCBIfam" id="NF011100">
    <property type="entry name" value="PRK14527.1"/>
    <property type="match status" value="1"/>
</dbReference>
<comment type="caution">
    <text evidence="8">The sequence shown here is derived from an EMBL/GenBank/DDBJ whole genome shotgun (WGS) entry which is preliminary data.</text>
</comment>
<feature type="binding site" evidence="5">
    <location>
        <begin position="86"/>
        <end position="89"/>
    </location>
    <ligand>
        <name>AMP</name>
        <dbReference type="ChEBI" id="CHEBI:456215"/>
    </ligand>
</feature>
<keyword evidence="2 5" id="KW-0545">Nucleotide biosynthesis</keyword>
<dbReference type="PANTHER" id="PTHR23359">
    <property type="entry name" value="NUCLEOTIDE KINASE"/>
    <property type="match status" value="1"/>
</dbReference>
<feature type="binding site" evidence="5">
    <location>
        <position position="128"/>
    </location>
    <ligand>
        <name>ATP</name>
        <dbReference type="ChEBI" id="CHEBI:30616"/>
    </ligand>
</feature>
<feature type="binding site" evidence="5">
    <location>
        <begin position="11"/>
        <end position="16"/>
    </location>
    <ligand>
        <name>ATP</name>
        <dbReference type="ChEBI" id="CHEBI:30616"/>
    </ligand>
</feature>
<proteinExistence type="inferred from homology"/>
<keyword evidence="5 7" id="KW-0067">ATP-binding</keyword>
<feature type="binding site" evidence="5">
    <location>
        <position position="32"/>
    </location>
    <ligand>
        <name>AMP</name>
        <dbReference type="ChEBI" id="CHEBI:456215"/>
    </ligand>
</feature>
<dbReference type="GO" id="GO:0005524">
    <property type="term" value="F:ATP binding"/>
    <property type="evidence" value="ECO:0007669"/>
    <property type="project" value="UniProtKB-UniRule"/>
</dbReference>
<evidence type="ECO:0000313" key="8">
    <source>
        <dbReference type="EMBL" id="MBD2752036.1"/>
    </source>
</evidence>
<dbReference type="NCBIfam" id="NF011105">
    <property type="entry name" value="PRK14532.1"/>
    <property type="match status" value="1"/>
</dbReference>
<reference evidence="8" key="1">
    <citation type="submission" date="2020-09" db="EMBL/GenBank/DDBJ databases">
        <authorList>
            <person name="Kim M.K."/>
        </authorList>
    </citation>
    <scope>NUCLEOTIDE SEQUENCE</scope>
    <source>
        <strain evidence="8">BT704</strain>
    </source>
</reference>
<feature type="binding site" evidence="5">
    <location>
        <begin position="58"/>
        <end position="60"/>
    </location>
    <ligand>
        <name>AMP</name>
        <dbReference type="ChEBI" id="CHEBI:456215"/>
    </ligand>
</feature>
<dbReference type="GO" id="GO:0005737">
    <property type="term" value="C:cytoplasm"/>
    <property type="evidence" value="ECO:0007669"/>
    <property type="project" value="UniProtKB-SubCell"/>
</dbReference>